<evidence type="ECO:0000256" key="9">
    <source>
        <dbReference type="SAM" id="MobiDB-lite"/>
    </source>
</evidence>
<comment type="subcellular location">
    <subcellularLocation>
        <location evidence="1 8">Nucleus</location>
    </subcellularLocation>
</comment>
<sequence>MDDIGDHRLRDLKLELKSWERSFAAAHGGRKPAKTDIKADAAISAKYKQYDLLCRPDKKARSSPKRSRATARDTTKSKDHVGQPILQTATPSKSRTIPSVGKPSEKSPLPTAMSPTPQALRQRLGPTPQKDGQILSLFDSICTGTPSRRRTAFADMNANIAATPSKKDGPASSIESEETENARLGRTPTSSGKRHMLDTFATPMKRKRDEVAQTPSSIKGVNSTPQFLRRTNILFSKRLDPVQETDEDVIAKTQPPFKKRSLVRSLSSIIKGLKAQEEDKADEDLELLREMEGDPFEPVPRAQTQRRPEAEGQKQAERVPETQVEMPLGPDMLPVSDGELSDKDLVGSLDANGQPRKVWKKKGLKRQTKQVKMRPAPRPTKTDDRPATDLMDFSSVKDDKSDQELPANGSDSDFSDSVTRINAKPGKTRAESSKPKSQDVAAEKEPQKKKKVSATANANYCRLKIKNKNSKANGRGRFGRR</sequence>
<dbReference type="FunFam" id="1.10.10.1460:FF:000001">
    <property type="entry name" value="DNA replication regulator Sld2"/>
    <property type="match status" value="1"/>
</dbReference>
<dbReference type="CDD" id="cd22289">
    <property type="entry name" value="RecQL4_SLD2_NTD"/>
    <property type="match status" value="1"/>
</dbReference>
<feature type="compositionally biased region" description="Basic residues" evidence="9">
    <location>
        <begin position="357"/>
        <end position="372"/>
    </location>
</feature>
<comment type="caution">
    <text evidence="10">The sequence shown here is derived from an EMBL/GenBank/DDBJ whole genome shotgun (WGS) entry which is preliminary data.</text>
</comment>
<dbReference type="Gene3D" id="1.10.10.1460">
    <property type="match status" value="1"/>
</dbReference>
<dbReference type="PANTHER" id="PTHR28124">
    <property type="entry name" value="DNA REPLICATION REGULATOR SLD2"/>
    <property type="match status" value="1"/>
</dbReference>
<dbReference type="GO" id="GO:1902977">
    <property type="term" value="P:mitotic DNA replication preinitiation complex assembly"/>
    <property type="evidence" value="ECO:0007669"/>
    <property type="project" value="TreeGrafter"/>
</dbReference>
<feature type="region of interest" description="Disordered" evidence="9">
    <location>
        <begin position="276"/>
        <end position="481"/>
    </location>
</feature>
<keyword evidence="6 8" id="KW-0131">Cell cycle</keyword>
<keyword evidence="5 8" id="KW-0539">Nucleus</keyword>
<reference evidence="10 11" key="1">
    <citation type="submission" date="2017-05" db="EMBL/GenBank/DDBJ databases">
        <title>Draft genome sequence of Elsinoe australis.</title>
        <authorList>
            <person name="Cheng Q."/>
        </authorList>
    </citation>
    <scope>NUCLEOTIDE SEQUENCE [LARGE SCALE GENOMIC DNA]</scope>
    <source>
        <strain evidence="10 11">NL1</strain>
    </source>
</reference>
<feature type="compositionally biased region" description="Polar residues" evidence="9">
    <location>
        <begin position="409"/>
        <end position="420"/>
    </location>
</feature>
<dbReference type="AlphaFoldDB" id="A0A2P8A8I8"/>
<accession>A0A2P8A8I8</accession>
<evidence type="ECO:0000256" key="6">
    <source>
        <dbReference type="ARBA" id="ARBA00023306"/>
    </source>
</evidence>
<feature type="region of interest" description="Disordered" evidence="9">
    <location>
        <begin position="158"/>
        <end position="195"/>
    </location>
</feature>
<evidence type="ECO:0000256" key="8">
    <source>
        <dbReference type="RuleBase" id="RU367067"/>
    </source>
</evidence>
<feature type="compositionally biased region" description="Polar residues" evidence="9">
    <location>
        <begin position="85"/>
        <end position="97"/>
    </location>
</feature>
<evidence type="ECO:0000256" key="3">
    <source>
        <dbReference type="ARBA" id="ARBA00018363"/>
    </source>
</evidence>
<feature type="compositionally biased region" description="Basic and acidic residues" evidence="9">
    <location>
        <begin position="428"/>
        <end position="446"/>
    </location>
</feature>
<name>A0A2P8A8I8_9PEZI</name>
<evidence type="ECO:0000256" key="5">
    <source>
        <dbReference type="ARBA" id="ARBA00023242"/>
    </source>
</evidence>
<dbReference type="GO" id="GO:0003697">
    <property type="term" value="F:single-stranded DNA binding"/>
    <property type="evidence" value="ECO:0007669"/>
    <property type="project" value="TreeGrafter"/>
</dbReference>
<evidence type="ECO:0000256" key="2">
    <source>
        <dbReference type="ARBA" id="ARBA00007276"/>
    </source>
</evidence>
<dbReference type="Proteomes" id="UP000243723">
    <property type="component" value="Unassembled WGS sequence"/>
</dbReference>
<dbReference type="Pfam" id="PF11719">
    <property type="entry name" value="Drc1-Sld2"/>
    <property type="match status" value="1"/>
</dbReference>
<dbReference type="EMBL" id="NHZQ01000060">
    <property type="protein sequence ID" value="PSK56773.1"/>
    <property type="molecule type" value="Genomic_DNA"/>
</dbReference>
<protein>
    <recommendedName>
        <fullName evidence="3 8">DNA replication regulator SLD2</fullName>
    </recommendedName>
</protein>
<keyword evidence="4 8" id="KW-0235">DNA replication</keyword>
<dbReference type="GO" id="GO:0000727">
    <property type="term" value="P:double-strand break repair via break-induced replication"/>
    <property type="evidence" value="ECO:0007669"/>
    <property type="project" value="TreeGrafter"/>
</dbReference>
<comment type="similarity">
    <text evidence="2 8">Belongs to the SLD2 family.</text>
</comment>
<organism evidence="10 11">
    <name type="scientific">Elsinoe australis</name>
    <dbReference type="NCBI Taxonomy" id="40998"/>
    <lineage>
        <taxon>Eukaryota</taxon>
        <taxon>Fungi</taxon>
        <taxon>Dikarya</taxon>
        <taxon>Ascomycota</taxon>
        <taxon>Pezizomycotina</taxon>
        <taxon>Dothideomycetes</taxon>
        <taxon>Dothideomycetidae</taxon>
        <taxon>Myriangiales</taxon>
        <taxon>Elsinoaceae</taxon>
        <taxon>Elsinoe</taxon>
    </lineage>
</organism>
<dbReference type="GO" id="GO:0031261">
    <property type="term" value="C:DNA replication preinitiation complex"/>
    <property type="evidence" value="ECO:0007669"/>
    <property type="project" value="TreeGrafter"/>
</dbReference>
<evidence type="ECO:0000313" key="11">
    <source>
        <dbReference type="Proteomes" id="UP000243723"/>
    </source>
</evidence>
<proteinExistence type="inferred from homology"/>
<feature type="compositionally biased region" description="Basic and acidic residues" evidence="9">
    <location>
        <begin position="70"/>
        <end position="81"/>
    </location>
</feature>
<feature type="region of interest" description="Disordered" evidence="9">
    <location>
        <begin position="54"/>
        <end position="132"/>
    </location>
</feature>
<dbReference type="GO" id="GO:0003688">
    <property type="term" value="F:DNA replication origin binding"/>
    <property type="evidence" value="ECO:0007669"/>
    <property type="project" value="TreeGrafter"/>
</dbReference>
<comment type="function">
    <text evidence="7 8">Has a role in the initiation of DNA replication. Required at S-phase checkpoint.</text>
</comment>
<evidence type="ECO:0000256" key="1">
    <source>
        <dbReference type="ARBA" id="ARBA00004123"/>
    </source>
</evidence>
<dbReference type="InterPro" id="IPR040203">
    <property type="entry name" value="Sld2"/>
</dbReference>
<dbReference type="OrthoDB" id="8775810at2759"/>
<gene>
    <name evidence="10" type="ORF">B9Z65_6397</name>
</gene>
<keyword evidence="11" id="KW-1185">Reference proteome</keyword>
<evidence type="ECO:0000256" key="4">
    <source>
        <dbReference type="ARBA" id="ARBA00022705"/>
    </source>
</evidence>
<dbReference type="PANTHER" id="PTHR28124:SF1">
    <property type="entry name" value="DNA REPLICATION REGULATOR SLD2"/>
    <property type="match status" value="1"/>
</dbReference>
<evidence type="ECO:0000256" key="7">
    <source>
        <dbReference type="ARBA" id="ARBA00025253"/>
    </source>
</evidence>
<evidence type="ECO:0000313" key="10">
    <source>
        <dbReference type="EMBL" id="PSK56773.1"/>
    </source>
</evidence>
<feature type="compositionally biased region" description="Basic and acidic residues" evidence="9">
    <location>
        <begin position="306"/>
        <end position="320"/>
    </location>
</feature>
<dbReference type="GO" id="GO:0006270">
    <property type="term" value="P:DNA replication initiation"/>
    <property type="evidence" value="ECO:0007669"/>
    <property type="project" value="UniProtKB-UniRule"/>
</dbReference>
<dbReference type="InterPro" id="IPR021110">
    <property type="entry name" value="DNA_rep_checkpnt_protein"/>
</dbReference>